<evidence type="ECO:0000259" key="3">
    <source>
        <dbReference type="PROSITE" id="PS51186"/>
    </source>
</evidence>
<protein>
    <submittedName>
        <fullName evidence="4">GNAT family N-acetyltransferase</fullName>
        <ecNumber evidence="4">2.3.1.-</ecNumber>
    </submittedName>
</protein>
<evidence type="ECO:0000313" key="5">
    <source>
        <dbReference type="Proteomes" id="UP001239019"/>
    </source>
</evidence>
<feature type="domain" description="N-acetyltransferase" evidence="3">
    <location>
        <begin position="7"/>
        <end position="145"/>
    </location>
</feature>
<dbReference type="Proteomes" id="UP001239019">
    <property type="component" value="Unassembled WGS sequence"/>
</dbReference>
<evidence type="ECO:0000313" key="4">
    <source>
        <dbReference type="EMBL" id="MDQ2070782.1"/>
    </source>
</evidence>
<sequence length="149" mass="16798">MTIDKAFRVRKAKWPEDLAALRSIREPVFVEEQKVPLELEWDDDDPVCIHVIAEDADGRPIGTGRLAADGKIGRMAVHQEWRGKGVGGAILQALLDEARYQNIPECYLHGQTAALDFYGRYGFEAEGEEFDEADIPHRMMRLRFPGGDS</sequence>
<dbReference type="InterPro" id="IPR000182">
    <property type="entry name" value="GNAT_dom"/>
</dbReference>
<keyword evidence="5" id="KW-1185">Reference proteome</keyword>
<comment type="caution">
    <text evidence="4">The sequence shown here is derived from an EMBL/GenBank/DDBJ whole genome shotgun (WGS) entry which is preliminary data.</text>
</comment>
<dbReference type="PROSITE" id="PS51186">
    <property type="entry name" value="GNAT"/>
    <property type="match status" value="1"/>
</dbReference>
<gene>
    <name evidence="4" type="ORF">RBH19_12970</name>
</gene>
<accession>A0ABU0W9R8</accession>
<keyword evidence="2 4" id="KW-0012">Acyltransferase</keyword>
<dbReference type="EMBL" id="JAVDDT010000010">
    <property type="protein sequence ID" value="MDQ2070782.1"/>
    <property type="molecule type" value="Genomic_DNA"/>
</dbReference>
<dbReference type="InterPro" id="IPR050832">
    <property type="entry name" value="Bact_Acetyltransf"/>
</dbReference>
<name>A0ABU0W9R8_9GAMM</name>
<dbReference type="GO" id="GO:0016746">
    <property type="term" value="F:acyltransferase activity"/>
    <property type="evidence" value="ECO:0007669"/>
    <property type="project" value="UniProtKB-KW"/>
</dbReference>
<reference evidence="4 5" key="1">
    <citation type="submission" date="2023-08" db="EMBL/GenBank/DDBJ databases">
        <title>Whole-genome sequencing of halo(alkali)philic microorganisms from hypersaline lakes.</title>
        <authorList>
            <person name="Sorokin D.Y."/>
            <person name="Abbas B."/>
            <person name="Merkel A.Y."/>
        </authorList>
    </citation>
    <scope>NUCLEOTIDE SEQUENCE [LARGE SCALE GENOMIC DNA]</scope>
    <source>
        <strain evidence="4 5">AB-CW4</strain>
    </source>
</reference>
<dbReference type="EC" id="2.3.1.-" evidence="4"/>
<evidence type="ECO:0000256" key="1">
    <source>
        <dbReference type="ARBA" id="ARBA00022679"/>
    </source>
</evidence>
<dbReference type="InterPro" id="IPR016181">
    <property type="entry name" value="Acyl_CoA_acyltransferase"/>
</dbReference>
<evidence type="ECO:0000256" key="2">
    <source>
        <dbReference type="ARBA" id="ARBA00023315"/>
    </source>
</evidence>
<proteinExistence type="predicted"/>
<dbReference type="RefSeq" id="WP_306729278.1">
    <property type="nucleotide sequence ID" value="NZ_JAVDDT010000010.1"/>
</dbReference>
<dbReference type="CDD" id="cd04301">
    <property type="entry name" value="NAT_SF"/>
    <property type="match status" value="1"/>
</dbReference>
<dbReference type="PANTHER" id="PTHR43877">
    <property type="entry name" value="AMINOALKYLPHOSPHONATE N-ACETYLTRANSFERASE-RELATED-RELATED"/>
    <property type="match status" value="1"/>
</dbReference>
<dbReference type="Gene3D" id="3.40.630.30">
    <property type="match status" value="1"/>
</dbReference>
<organism evidence="4 5">
    <name type="scientific">Natronospira bacteriovora</name>
    <dbReference type="NCBI Taxonomy" id="3069753"/>
    <lineage>
        <taxon>Bacteria</taxon>
        <taxon>Pseudomonadati</taxon>
        <taxon>Pseudomonadota</taxon>
        <taxon>Gammaproteobacteria</taxon>
        <taxon>Natronospirales</taxon>
        <taxon>Natronospiraceae</taxon>
        <taxon>Natronospira</taxon>
    </lineage>
</organism>
<keyword evidence="1 4" id="KW-0808">Transferase</keyword>
<dbReference type="Pfam" id="PF13673">
    <property type="entry name" value="Acetyltransf_10"/>
    <property type="match status" value="1"/>
</dbReference>
<dbReference type="SUPFAM" id="SSF55729">
    <property type="entry name" value="Acyl-CoA N-acyltransferases (Nat)"/>
    <property type="match status" value="1"/>
</dbReference>